<evidence type="ECO:0000256" key="4">
    <source>
        <dbReference type="ARBA" id="ARBA00022807"/>
    </source>
</evidence>
<dbReference type="InterPro" id="IPR046350">
    <property type="entry name" value="Cystatin_sf"/>
</dbReference>
<name>A0A0N4U4Q3_DRAME</name>
<dbReference type="AlphaFoldDB" id="A0A0N4U4Q3"/>
<dbReference type="InterPro" id="IPR000668">
    <property type="entry name" value="Peptidase_C1A_C"/>
</dbReference>
<evidence type="ECO:0000256" key="6">
    <source>
        <dbReference type="ARBA" id="ARBA00023157"/>
    </source>
</evidence>
<evidence type="ECO:0000313" key="10">
    <source>
        <dbReference type="Proteomes" id="UP000038040"/>
    </source>
</evidence>
<dbReference type="SUPFAM" id="SSF54001">
    <property type="entry name" value="Cysteine proteinases"/>
    <property type="match status" value="1"/>
</dbReference>
<evidence type="ECO:0000259" key="7">
    <source>
        <dbReference type="SMART" id="SM00645"/>
    </source>
</evidence>
<dbReference type="Proteomes" id="UP000038040">
    <property type="component" value="Unplaced"/>
</dbReference>
<evidence type="ECO:0000256" key="1">
    <source>
        <dbReference type="ARBA" id="ARBA00008455"/>
    </source>
</evidence>
<organism evidence="10 12">
    <name type="scientific">Dracunculus medinensis</name>
    <name type="common">Guinea worm</name>
    <dbReference type="NCBI Taxonomy" id="318479"/>
    <lineage>
        <taxon>Eukaryota</taxon>
        <taxon>Metazoa</taxon>
        <taxon>Ecdysozoa</taxon>
        <taxon>Nematoda</taxon>
        <taxon>Chromadorea</taxon>
        <taxon>Rhabditida</taxon>
        <taxon>Spirurina</taxon>
        <taxon>Dracunculoidea</taxon>
        <taxon>Dracunculidae</taxon>
        <taxon>Dracunculus</taxon>
    </lineage>
</organism>
<dbReference type="Pfam" id="PF08246">
    <property type="entry name" value="Inhibitor_I29"/>
    <property type="match status" value="1"/>
</dbReference>
<evidence type="ECO:0000259" key="8">
    <source>
        <dbReference type="SMART" id="SM00848"/>
    </source>
</evidence>
<keyword evidence="3" id="KW-0378">Hydrolase</keyword>
<dbReference type="Proteomes" id="UP000274756">
    <property type="component" value="Unassembled WGS sequence"/>
</dbReference>
<reference evidence="9 11" key="2">
    <citation type="submission" date="2018-11" db="EMBL/GenBank/DDBJ databases">
        <authorList>
            <consortium name="Pathogen Informatics"/>
        </authorList>
    </citation>
    <scope>NUCLEOTIDE SEQUENCE [LARGE SCALE GENOMIC DNA]</scope>
</reference>
<evidence type="ECO:0000313" key="11">
    <source>
        <dbReference type="Proteomes" id="UP000274756"/>
    </source>
</evidence>
<evidence type="ECO:0000256" key="3">
    <source>
        <dbReference type="ARBA" id="ARBA00022801"/>
    </source>
</evidence>
<dbReference type="PROSITE" id="PS00139">
    <property type="entry name" value="THIOL_PROTEASE_CYS"/>
    <property type="match status" value="1"/>
</dbReference>
<keyword evidence="11" id="KW-1185">Reference proteome</keyword>
<dbReference type="PANTHER" id="PTHR12411">
    <property type="entry name" value="CYSTEINE PROTEASE FAMILY C1-RELATED"/>
    <property type="match status" value="1"/>
</dbReference>
<dbReference type="Pfam" id="PF00112">
    <property type="entry name" value="Peptidase_C1"/>
    <property type="match status" value="1"/>
</dbReference>
<protein>
    <submittedName>
        <fullName evidence="12">Pept_C1 domain-containing protein</fullName>
    </submittedName>
</protein>
<dbReference type="InterPro" id="IPR013201">
    <property type="entry name" value="Prot_inhib_I29"/>
</dbReference>
<dbReference type="SMART" id="SM00848">
    <property type="entry name" value="Inhibitor_I29"/>
    <property type="match status" value="1"/>
</dbReference>
<dbReference type="CDD" id="cd02248">
    <property type="entry name" value="Peptidase_C1A"/>
    <property type="match status" value="1"/>
</dbReference>
<comment type="similarity">
    <text evidence="1">Belongs to the peptidase C1 family.</text>
</comment>
<evidence type="ECO:0000256" key="2">
    <source>
        <dbReference type="ARBA" id="ARBA00022670"/>
    </source>
</evidence>
<keyword evidence="4" id="KW-0788">Thiol protease</keyword>
<keyword evidence="5" id="KW-0865">Zymogen</keyword>
<dbReference type="STRING" id="318479.A0A0N4U4Q3"/>
<keyword evidence="2" id="KW-0645">Protease</keyword>
<dbReference type="SMART" id="SM00645">
    <property type="entry name" value="Pept_C1"/>
    <property type="match status" value="1"/>
</dbReference>
<dbReference type="EMBL" id="UYYG01001154">
    <property type="protein sequence ID" value="VDN56161.1"/>
    <property type="molecule type" value="Genomic_DNA"/>
</dbReference>
<dbReference type="InterPro" id="IPR013128">
    <property type="entry name" value="Peptidase_C1A"/>
</dbReference>
<reference evidence="12" key="1">
    <citation type="submission" date="2017-02" db="UniProtKB">
        <authorList>
            <consortium name="WormBaseParasite"/>
        </authorList>
    </citation>
    <scope>IDENTIFICATION</scope>
</reference>
<evidence type="ECO:0000313" key="12">
    <source>
        <dbReference type="WBParaSite" id="DME_0000177401-mRNA-1"/>
    </source>
</evidence>
<feature type="domain" description="Peptidase C1A papain C-terminal" evidence="7">
    <location>
        <begin position="266"/>
        <end position="398"/>
    </location>
</feature>
<dbReference type="InterPro" id="IPR000169">
    <property type="entry name" value="Pept_cys_AS"/>
</dbReference>
<gene>
    <name evidence="9" type="ORF">DME_LOCUS6134</name>
</gene>
<dbReference type="InterPro" id="IPR039417">
    <property type="entry name" value="Peptidase_C1A_papain-like"/>
</dbReference>
<dbReference type="WBParaSite" id="DME_0000177401-mRNA-1">
    <property type="protein sequence ID" value="DME_0000177401-mRNA-1"/>
    <property type="gene ID" value="DME_0000177401"/>
</dbReference>
<dbReference type="GO" id="GO:0006508">
    <property type="term" value="P:proteolysis"/>
    <property type="evidence" value="ECO:0007669"/>
    <property type="project" value="UniProtKB-KW"/>
</dbReference>
<dbReference type="GO" id="GO:0008234">
    <property type="term" value="F:cysteine-type peptidase activity"/>
    <property type="evidence" value="ECO:0007669"/>
    <property type="project" value="UniProtKB-KW"/>
</dbReference>
<dbReference type="Gene3D" id="3.90.70.10">
    <property type="entry name" value="Cysteine proteinases"/>
    <property type="match status" value="1"/>
</dbReference>
<dbReference type="SUPFAM" id="SSF54403">
    <property type="entry name" value="Cystatin/monellin"/>
    <property type="match status" value="1"/>
</dbReference>
<keyword evidence="6" id="KW-1015">Disulfide bond</keyword>
<evidence type="ECO:0000256" key="5">
    <source>
        <dbReference type="ARBA" id="ARBA00023145"/>
    </source>
</evidence>
<accession>A0A0N4U4Q3</accession>
<dbReference type="InterPro" id="IPR038765">
    <property type="entry name" value="Papain-like_cys_pep_sf"/>
</dbReference>
<feature type="domain" description="Cathepsin propeptide inhibitor" evidence="8">
    <location>
        <begin position="178"/>
        <end position="235"/>
    </location>
</feature>
<dbReference type="OrthoDB" id="387093at2759"/>
<evidence type="ECO:0000313" key="9">
    <source>
        <dbReference type="EMBL" id="VDN56161.1"/>
    </source>
</evidence>
<proteinExistence type="inferred from homology"/>
<dbReference type="Gene3D" id="3.10.450.10">
    <property type="match status" value="1"/>
</dbReference>
<sequence length="398" mass="46185">MCLRCVYVYHLEVAHGEILYDDGCVEVLCWNISWNIIQELNEDEASDYYWIPWKIIGSRLVAQKYPYIKHSFEFIIVPSNCSKDEVERTDVNPRNCKISDETIKRQICKVRFVQRSGIIVGGIKNLGCADYEGQQINNIDYQYDRDYEVDEADLFNHINPMKILRHIKKKDFAVWSKFKEFILRYNRKYNSVKEILKRFHVYKINLKMIKLAEINELGSAEYGENEFSDMSPSEFKKIMLPRIWDTTENEKKILNIEDYDVFTDNLPENFDWREKNVVTPVKNQGRCGSCWAFSVTGNIEGAWAIKTGNLTSLSEEQLVDCDVLDHGCNGGWPLNAYKEIIRMGGLEPEDIYPYEGHEGQCHITKSEFAVYINDSVQLPSNETAMAAWLVQKGPISVG</sequence>